<proteinExistence type="predicted"/>
<dbReference type="InterPro" id="IPR007123">
    <property type="entry name" value="Gelsolin-like_dom"/>
</dbReference>
<dbReference type="PRINTS" id="PR00597">
    <property type="entry name" value="GELSOLIN"/>
</dbReference>
<dbReference type="CDD" id="cd11289">
    <property type="entry name" value="gelsolin_S2_like"/>
    <property type="match status" value="1"/>
</dbReference>
<feature type="domain" description="Gelsolin-like" evidence="3">
    <location>
        <begin position="164"/>
        <end position="202"/>
    </location>
</feature>
<dbReference type="Gene3D" id="3.40.20.10">
    <property type="entry name" value="Severin"/>
    <property type="match status" value="2"/>
</dbReference>
<dbReference type="PANTHER" id="PTHR11977:SF123">
    <property type="entry name" value="GELSOLIN"/>
    <property type="match status" value="1"/>
</dbReference>
<dbReference type="Pfam" id="PF00626">
    <property type="entry name" value="Gelsolin"/>
    <property type="match status" value="2"/>
</dbReference>
<feature type="domain" description="Gelsolin-like" evidence="3">
    <location>
        <begin position="47"/>
        <end position="122"/>
    </location>
</feature>
<evidence type="ECO:0000256" key="1">
    <source>
        <dbReference type="ARBA" id="ARBA00022737"/>
    </source>
</evidence>
<dbReference type="GO" id="GO:0015629">
    <property type="term" value="C:actin cytoskeleton"/>
    <property type="evidence" value="ECO:0007669"/>
    <property type="project" value="TreeGrafter"/>
</dbReference>
<dbReference type="InterPro" id="IPR007122">
    <property type="entry name" value="Villin/Gelsolin"/>
</dbReference>
<dbReference type="GO" id="GO:0008154">
    <property type="term" value="P:actin polymerization or depolymerization"/>
    <property type="evidence" value="ECO:0007669"/>
    <property type="project" value="TreeGrafter"/>
</dbReference>
<dbReference type="GO" id="GO:0051016">
    <property type="term" value="P:barbed-end actin filament capping"/>
    <property type="evidence" value="ECO:0007669"/>
    <property type="project" value="TreeGrafter"/>
</dbReference>
<keyword evidence="5" id="KW-1185">Reference proteome</keyword>
<dbReference type="CDD" id="cd11290">
    <property type="entry name" value="gelsolin_S1_like"/>
    <property type="match status" value="1"/>
</dbReference>
<feature type="region of interest" description="Disordered" evidence="2">
    <location>
        <begin position="1"/>
        <end position="23"/>
    </location>
</feature>
<protein>
    <submittedName>
        <fullName evidence="4">Gelsolin repeat protein</fullName>
    </submittedName>
</protein>
<dbReference type="GO" id="GO:0005546">
    <property type="term" value="F:phosphatidylinositol-4,5-bisphosphate binding"/>
    <property type="evidence" value="ECO:0007669"/>
    <property type="project" value="TreeGrafter"/>
</dbReference>
<dbReference type="SMART" id="SM00262">
    <property type="entry name" value="GEL"/>
    <property type="match status" value="2"/>
</dbReference>
<dbReference type="GO" id="GO:0051014">
    <property type="term" value="P:actin filament severing"/>
    <property type="evidence" value="ECO:0007669"/>
    <property type="project" value="TreeGrafter"/>
</dbReference>
<evidence type="ECO:0000259" key="3">
    <source>
        <dbReference type="Pfam" id="PF00626"/>
    </source>
</evidence>
<dbReference type="AlphaFoldDB" id="A0A2G9V181"/>
<dbReference type="GO" id="GO:0051015">
    <property type="term" value="F:actin filament binding"/>
    <property type="evidence" value="ECO:0007669"/>
    <property type="project" value="InterPro"/>
</dbReference>
<accession>A0A2G9V181</accession>
<reference evidence="4 5" key="1">
    <citation type="submission" date="2015-09" db="EMBL/GenBank/DDBJ databases">
        <title>Draft genome of the parasitic nematode Teladorsagia circumcincta isolate WARC Sus (inbred).</title>
        <authorList>
            <person name="Mitreva M."/>
        </authorList>
    </citation>
    <scope>NUCLEOTIDE SEQUENCE [LARGE SCALE GENOMIC DNA]</scope>
    <source>
        <strain evidence="4 5">S</strain>
    </source>
</reference>
<dbReference type="PANTHER" id="PTHR11977">
    <property type="entry name" value="VILLIN"/>
    <property type="match status" value="1"/>
</dbReference>
<dbReference type="OrthoDB" id="6375767at2759"/>
<gene>
    <name evidence="4" type="ORF">TELCIR_01786</name>
</gene>
<evidence type="ECO:0000313" key="5">
    <source>
        <dbReference type="Proteomes" id="UP000230423"/>
    </source>
</evidence>
<dbReference type="EMBL" id="KZ345076">
    <property type="protein sequence ID" value="PIO76156.1"/>
    <property type="molecule type" value="Genomic_DNA"/>
</dbReference>
<dbReference type="Proteomes" id="UP000230423">
    <property type="component" value="Unassembled WGS sequence"/>
</dbReference>
<dbReference type="InterPro" id="IPR029006">
    <property type="entry name" value="ADF-H/Gelsolin-like_dom_sf"/>
</dbReference>
<evidence type="ECO:0000313" key="4">
    <source>
        <dbReference type="EMBL" id="PIO76156.1"/>
    </source>
</evidence>
<name>A0A2G9V181_TELCI</name>
<sequence>MINPNPPKCSKVSRPRNLSGEVSPKRALRNKELSYVSISNKQKDFGLVEVPKNEYGQFYTGDSYIVMNTKWEAWDIHFWLGENASLDEIGTAAMKAVEIDQALGGIPVQYREVQNHETPLFLSYFPNGIRYLSGGYDSGFHKIEDMFKNWKPKLFHCKGKRNVRCTQVEFKKESLNRGDVFLLDLGKEIYVWMPPESGRLERIKEVRLGLKERSKRNIVLNLDSDWDTDETFWSYFGGLGAVKSIAKAKNDDEGYWKRTTEKVTLYR</sequence>
<dbReference type="GO" id="GO:0005737">
    <property type="term" value="C:cytoplasm"/>
    <property type="evidence" value="ECO:0007669"/>
    <property type="project" value="TreeGrafter"/>
</dbReference>
<organism evidence="4 5">
    <name type="scientific">Teladorsagia circumcincta</name>
    <name type="common">Brown stomach worm</name>
    <name type="synonym">Ostertagia circumcincta</name>
    <dbReference type="NCBI Taxonomy" id="45464"/>
    <lineage>
        <taxon>Eukaryota</taxon>
        <taxon>Metazoa</taxon>
        <taxon>Ecdysozoa</taxon>
        <taxon>Nematoda</taxon>
        <taxon>Chromadorea</taxon>
        <taxon>Rhabditida</taxon>
        <taxon>Rhabditina</taxon>
        <taxon>Rhabditomorpha</taxon>
        <taxon>Strongyloidea</taxon>
        <taxon>Trichostrongylidae</taxon>
        <taxon>Teladorsagia</taxon>
    </lineage>
</organism>
<keyword evidence="1" id="KW-0677">Repeat</keyword>
<dbReference type="SUPFAM" id="SSF55753">
    <property type="entry name" value="Actin depolymerizing proteins"/>
    <property type="match status" value="2"/>
</dbReference>
<evidence type="ECO:0000256" key="2">
    <source>
        <dbReference type="SAM" id="MobiDB-lite"/>
    </source>
</evidence>